<dbReference type="AlphaFoldDB" id="D2ZV84"/>
<feature type="compositionally biased region" description="Low complexity" evidence="1">
    <location>
        <begin position="258"/>
        <end position="270"/>
    </location>
</feature>
<evidence type="ECO:0000313" key="3">
    <source>
        <dbReference type="EMBL" id="EFC88865.1"/>
    </source>
</evidence>
<evidence type="ECO:0000256" key="1">
    <source>
        <dbReference type="SAM" id="MobiDB-lite"/>
    </source>
</evidence>
<dbReference type="InterPro" id="IPR012902">
    <property type="entry name" value="N_methyl_site"/>
</dbReference>
<dbReference type="eggNOG" id="COG4966">
    <property type="taxonomic scope" value="Bacteria"/>
</dbReference>
<dbReference type="PROSITE" id="PS00409">
    <property type="entry name" value="PROKAR_NTER_METHYL"/>
    <property type="match status" value="1"/>
</dbReference>
<keyword evidence="2" id="KW-1133">Transmembrane helix</keyword>
<comment type="caution">
    <text evidence="3">The sequence shown here is derived from an EMBL/GenBank/DDBJ whole genome shotgun (WGS) entry which is preliminary data.</text>
</comment>
<dbReference type="EMBL" id="ACDX02000005">
    <property type="protein sequence ID" value="EFC88865.1"/>
    <property type="molecule type" value="Genomic_DNA"/>
</dbReference>
<organism evidence="3 4">
    <name type="scientific">Neisseria mucosa (strain ATCC 25996 / DSM 4631 / NCTC 10774 / M26)</name>
    <dbReference type="NCBI Taxonomy" id="546266"/>
    <lineage>
        <taxon>Bacteria</taxon>
        <taxon>Pseudomonadati</taxon>
        <taxon>Pseudomonadota</taxon>
        <taxon>Betaproteobacteria</taxon>
        <taxon>Neisseriales</taxon>
        <taxon>Neisseriaceae</taxon>
        <taxon>Neisseria</taxon>
    </lineage>
</organism>
<keyword evidence="2" id="KW-0472">Membrane</keyword>
<name>D2ZV84_NEIM2</name>
<protein>
    <submittedName>
        <fullName evidence="3">Prepilin-type cleavage/methylation N-terminal domain protein</fullName>
    </submittedName>
</protein>
<reference evidence="3 4" key="1">
    <citation type="submission" date="2009-10" db="EMBL/GenBank/DDBJ databases">
        <authorList>
            <person name="Weinstock G."/>
            <person name="Sodergren E."/>
            <person name="Clifton S."/>
            <person name="Fulton L."/>
            <person name="Fulton B."/>
            <person name="Courtney L."/>
            <person name="Fronick C."/>
            <person name="Harrison M."/>
            <person name="Strong C."/>
            <person name="Farmer C."/>
            <person name="Delahaunty K."/>
            <person name="Markovic C."/>
            <person name="Hall O."/>
            <person name="Minx P."/>
            <person name="Tomlinson C."/>
            <person name="Mitreva M."/>
            <person name="Nelson J."/>
            <person name="Hou S."/>
            <person name="Wollam A."/>
            <person name="Pepin K.H."/>
            <person name="Johnson M."/>
            <person name="Bhonagiri V."/>
            <person name="Nash W.E."/>
            <person name="Warren W."/>
            <person name="Chinwalla A."/>
            <person name="Mardis E.R."/>
            <person name="Wilson R.K."/>
        </authorList>
    </citation>
    <scope>NUCLEOTIDE SEQUENCE [LARGE SCALE GENOMIC DNA]</scope>
    <source>
        <strain evidence="4">ATCC 25996 / DSM 4631 / NCTC 10774 / M26</strain>
    </source>
</reference>
<gene>
    <name evidence="3" type="ORF">NEIMUCOT_04525</name>
</gene>
<keyword evidence="2" id="KW-0812">Transmembrane</keyword>
<dbReference type="Proteomes" id="UP000003344">
    <property type="component" value="Unassembled WGS sequence"/>
</dbReference>
<feature type="transmembrane region" description="Helical" evidence="2">
    <location>
        <begin position="20"/>
        <end position="42"/>
    </location>
</feature>
<dbReference type="Pfam" id="PF07963">
    <property type="entry name" value="N_methyl"/>
    <property type="match status" value="1"/>
</dbReference>
<sequence>MNKKNRPHIPVKAGMQGFSLIEFLVASALSMIVLLAVSSGYFTARSLNTAATSRLNVQQDLRNASNQIVRDARMAGNFGCFNMSGYDTQAVIKDFGSKEFFTLKNGQMLSAVRETNDLGATGFKPSSKSKALIFQYGIDAENPKNLKAETAVASSCTNITKPGNQITDVKAALAALNLKTDSSQAGNISIMKHEVNAYAVGTAGGQEGLYRFQLAENGEWSNPQLLIKGIKSMKIRYFYAEKCPQTDVESRAASAPPTGNTQNQGQTQGQDETFTYSDELPPKDPDLAKETPASIELLLNSNDKRELGSINAAGSNDKNEVQIYRINATIRGGNKCADRLL</sequence>
<dbReference type="RefSeq" id="WP_003742039.1">
    <property type="nucleotide sequence ID" value="NZ_ACDX02000005.1"/>
</dbReference>
<proteinExistence type="predicted"/>
<evidence type="ECO:0000313" key="4">
    <source>
        <dbReference type="Proteomes" id="UP000003344"/>
    </source>
</evidence>
<evidence type="ECO:0000256" key="2">
    <source>
        <dbReference type="SAM" id="Phobius"/>
    </source>
</evidence>
<feature type="region of interest" description="Disordered" evidence="1">
    <location>
        <begin position="248"/>
        <end position="288"/>
    </location>
</feature>
<dbReference type="STRING" id="546266.NEIMUCOT_04525"/>
<accession>D2ZV84</accession>